<dbReference type="InterPro" id="IPR000387">
    <property type="entry name" value="Tyr_Pase_dom"/>
</dbReference>
<organism evidence="8 9">
    <name type="scientific">Rhynchophorus ferrugineus</name>
    <name type="common">Red palm weevil</name>
    <name type="synonym">Curculio ferrugineus</name>
    <dbReference type="NCBI Taxonomy" id="354439"/>
    <lineage>
        <taxon>Eukaryota</taxon>
        <taxon>Metazoa</taxon>
        <taxon>Ecdysozoa</taxon>
        <taxon>Arthropoda</taxon>
        <taxon>Hexapoda</taxon>
        <taxon>Insecta</taxon>
        <taxon>Pterygota</taxon>
        <taxon>Neoptera</taxon>
        <taxon>Endopterygota</taxon>
        <taxon>Coleoptera</taxon>
        <taxon>Polyphaga</taxon>
        <taxon>Cucujiformia</taxon>
        <taxon>Curculionidae</taxon>
        <taxon>Dryophthorinae</taxon>
        <taxon>Rhynchophorus</taxon>
    </lineage>
</organism>
<keyword evidence="3" id="KW-0378">Hydrolase</keyword>
<evidence type="ECO:0000256" key="3">
    <source>
        <dbReference type="ARBA" id="ARBA00022801"/>
    </source>
</evidence>
<dbReference type="InterPro" id="IPR016130">
    <property type="entry name" value="Tyr_Pase_AS"/>
</dbReference>
<dbReference type="EMBL" id="JAACXV010000412">
    <property type="protein sequence ID" value="KAF7277897.1"/>
    <property type="molecule type" value="Genomic_DNA"/>
</dbReference>
<accession>A0A834IF56</accession>
<dbReference type="EC" id="3.1.3.48" evidence="2"/>
<dbReference type="Pfam" id="PF14671">
    <property type="entry name" value="DSPn"/>
    <property type="match status" value="1"/>
</dbReference>
<dbReference type="Pfam" id="PF22785">
    <property type="entry name" value="Tc-R-P"/>
    <property type="match status" value="1"/>
</dbReference>
<feature type="compositionally biased region" description="Polar residues" evidence="5">
    <location>
        <begin position="487"/>
        <end position="496"/>
    </location>
</feature>
<evidence type="ECO:0000256" key="1">
    <source>
        <dbReference type="ARBA" id="ARBA00007315"/>
    </source>
</evidence>
<feature type="region of interest" description="Disordered" evidence="5">
    <location>
        <begin position="448"/>
        <end position="496"/>
    </location>
</feature>
<dbReference type="FunFam" id="3.90.190.10:FF:000006">
    <property type="entry name" value="Dual specificity protein phosphatase CDC14B"/>
    <property type="match status" value="1"/>
</dbReference>
<dbReference type="PROSITE" id="PS50054">
    <property type="entry name" value="TYR_PHOSPHATASE_DUAL"/>
    <property type="match status" value="1"/>
</dbReference>
<dbReference type="CDD" id="cd17657">
    <property type="entry name" value="CDC14_N"/>
    <property type="match status" value="1"/>
</dbReference>
<reference evidence="8" key="1">
    <citation type="submission" date="2020-08" db="EMBL/GenBank/DDBJ databases">
        <title>Genome sequencing and assembly of the red palm weevil Rhynchophorus ferrugineus.</title>
        <authorList>
            <person name="Dias G.B."/>
            <person name="Bergman C.M."/>
            <person name="Manee M."/>
        </authorList>
    </citation>
    <scope>NUCLEOTIDE SEQUENCE</scope>
    <source>
        <strain evidence="8">AA-2017</strain>
        <tissue evidence="8">Whole larva</tissue>
    </source>
</reference>
<gene>
    <name evidence="8" type="ORF">GWI33_009150</name>
</gene>
<dbReference type="PANTHER" id="PTHR23339">
    <property type="entry name" value="TYROSINE SPECIFIC PROTEIN PHOSPHATASE AND DUAL SPECIFICITY PROTEIN PHOSPHATASE"/>
    <property type="match status" value="1"/>
</dbReference>
<feature type="compositionally biased region" description="Polar residues" evidence="5">
    <location>
        <begin position="459"/>
        <end position="477"/>
    </location>
</feature>
<evidence type="ECO:0000256" key="5">
    <source>
        <dbReference type="SAM" id="MobiDB-lite"/>
    </source>
</evidence>
<dbReference type="Gene3D" id="3.90.190.10">
    <property type="entry name" value="Protein tyrosine phosphatase superfamily"/>
    <property type="match status" value="2"/>
</dbReference>
<name>A0A834IF56_RHYFE</name>
<keyword evidence="4" id="KW-0904">Protein phosphatase</keyword>
<comment type="caution">
    <text evidence="8">The sequence shown here is derived from an EMBL/GenBank/DDBJ whole genome shotgun (WGS) entry which is preliminary data.</text>
</comment>
<sequence length="496" mass="57732">MTHAKRETEAEIENIVEIVPQTLYFTVVKACSPKRRLKTNADFFFFTIDEELTYQNYYYDFGPLNISCLYKYCMKLNKYLQYVKGMKSVVHYTSNHPDKKANAAFLIGCYCPFRPFLDASQLPCQFTLKLFDCLNAIAKAVAFNFFNFDDFNCSEYDLYDKLEFGDLNWLVPRKFLAFIGPTDNRTSHAPEFYIKYFLKNDVKTVVRLNNVLYDSYTFLQVGIQHYDLIFPDGTTPPKEVLIRFLYISETSPAAIAVHCKAGLGRTGSLIGAYLVKHYRMTAREAIAWLRICRPGCVIGQQQIWLEKIQSWLWRTGSQYRLQHYGEGDKIPRHKYGIYSNIWPAEREKLIKESRRNIQQQLSKMQSDNIVQMKQKSKAFSVDKLINDAKNLKSSGDNFKSVCKLLSPVHCTKRSRDLLSEVKVRKPSKSDKCINCVDPEFITKRVIKKNSKKNMDPHRTTPQPQSHHQKLINSSQGDKLNEIKQRNQKILPTQQKK</sequence>
<evidence type="ECO:0000256" key="4">
    <source>
        <dbReference type="ARBA" id="ARBA00022912"/>
    </source>
</evidence>
<dbReference type="InterPro" id="IPR020422">
    <property type="entry name" value="TYR_PHOSPHATASE_DUAL_dom"/>
</dbReference>
<dbReference type="InterPro" id="IPR003595">
    <property type="entry name" value="Tyr_Pase_cat"/>
</dbReference>
<dbReference type="CDD" id="cd14499">
    <property type="entry name" value="CDC14_C"/>
    <property type="match status" value="1"/>
</dbReference>
<comment type="similarity">
    <text evidence="1">Belongs to the protein-tyrosine phosphatase family. Non-receptor class CDC14 subfamily.</text>
</comment>
<protein>
    <recommendedName>
        <fullName evidence="2">protein-tyrosine-phosphatase</fullName>
        <ecNumber evidence="2">3.1.3.48</ecNumber>
    </recommendedName>
</protein>
<dbReference type="InterPro" id="IPR029260">
    <property type="entry name" value="DSPn"/>
</dbReference>
<dbReference type="SMART" id="SM00404">
    <property type="entry name" value="PTPc_motif"/>
    <property type="match status" value="1"/>
</dbReference>
<keyword evidence="9" id="KW-1185">Reference proteome</keyword>
<dbReference type="InterPro" id="IPR050561">
    <property type="entry name" value="PTP"/>
</dbReference>
<evidence type="ECO:0000256" key="2">
    <source>
        <dbReference type="ARBA" id="ARBA00013064"/>
    </source>
</evidence>
<evidence type="ECO:0000259" key="6">
    <source>
        <dbReference type="PROSITE" id="PS50054"/>
    </source>
</evidence>
<dbReference type="OrthoDB" id="266663at2759"/>
<proteinExistence type="inferred from homology"/>
<dbReference type="Proteomes" id="UP000625711">
    <property type="component" value="Unassembled WGS sequence"/>
</dbReference>
<dbReference type="PROSITE" id="PS50056">
    <property type="entry name" value="TYR_PHOSPHATASE_2"/>
    <property type="match status" value="1"/>
</dbReference>
<dbReference type="InterPro" id="IPR029021">
    <property type="entry name" value="Prot-tyrosine_phosphatase-like"/>
</dbReference>
<dbReference type="GO" id="GO:0004725">
    <property type="term" value="F:protein tyrosine phosphatase activity"/>
    <property type="evidence" value="ECO:0007669"/>
    <property type="project" value="UniProtKB-EC"/>
</dbReference>
<evidence type="ECO:0000259" key="7">
    <source>
        <dbReference type="PROSITE" id="PS50056"/>
    </source>
</evidence>
<feature type="domain" description="Tyrosine specific protein phosphatases" evidence="7">
    <location>
        <begin position="239"/>
        <end position="304"/>
    </location>
</feature>
<dbReference type="PROSITE" id="PS00383">
    <property type="entry name" value="TYR_PHOSPHATASE_1"/>
    <property type="match status" value="1"/>
</dbReference>
<evidence type="ECO:0000313" key="9">
    <source>
        <dbReference type="Proteomes" id="UP000625711"/>
    </source>
</evidence>
<dbReference type="InterPro" id="IPR044506">
    <property type="entry name" value="CDC14_C"/>
</dbReference>
<evidence type="ECO:0000313" key="8">
    <source>
        <dbReference type="EMBL" id="KAF7277897.1"/>
    </source>
</evidence>
<feature type="domain" description="Tyrosine-protein phosphatase" evidence="6">
    <location>
        <begin position="165"/>
        <end position="317"/>
    </location>
</feature>
<dbReference type="SUPFAM" id="SSF52799">
    <property type="entry name" value="(Phosphotyrosine protein) phosphatases II"/>
    <property type="match status" value="2"/>
</dbReference>
<dbReference type="AlphaFoldDB" id="A0A834IF56"/>